<evidence type="ECO:0000313" key="3">
    <source>
        <dbReference type="Proteomes" id="UP000824120"/>
    </source>
</evidence>
<feature type="chain" id="PRO_5039950967" evidence="1">
    <location>
        <begin position="24"/>
        <end position="122"/>
    </location>
</feature>
<dbReference type="OrthoDB" id="1262457at2759"/>
<gene>
    <name evidence="2" type="ORF">H5410_049742</name>
</gene>
<organism evidence="2 3">
    <name type="scientific">Solanum commersonii</name>
    <name type="common">Commerson's wild potato</name>
    <name type="synonym">Commerson's nightshade</name>
    <dbReference type="NCBI Taxonomy" id="4109"/>
    <lineage>
        <taxon>Eukaryota</taxon>
        <taxon>Viridiplantae</taxon>
        <taxon>Streptophyta</taxon>
        <taxon>Embryophyta</taxon>
        <taxon>Tracheophyta</taxon>
        <taxon>Spermatophyta</taxon>
        <taxon>Magnoliopsida</taxon>
        <taxon>eudicotyledons</taxon>
        <taxon>Gunneridae</taxon>
        <taxon>Pentapetalae</taxon>
        <taxon>asterids</taxon>
        <taxon>lamiids</taxon>
        <taxon>Solanales</taxon>
        <taxon>Solanaceae</taxon>
        <taxon>Solanoideae</taxon>
        <taxon>Solaneae</taxon>
        <taxon>Solanum</taxon>
    </lineage>
</organism>
<dbReference type="EMBL" id="JACXVP010000010">
    <property type="protein sequence ID" value="KAG5579115.1"/>
    <property type="molecule type" value="Genomic_DNA"/>
</dbReference>
<keyword evidence="1" id="KW-0732">Signal</keyword>
<name>A0A9J5WTA8_SOLCO</name>
<keyword evidence="3" id="KW-1185">Reference proteome</keyword>
<feature type="signal peptide" evidence="1">
    <location>
        <begin position="1"/>
        <end position="23"/>
    </location>
</feature>
<dbReference type="AlphaFoldDB" id="A0A9J5WTA8"/>
<sequence length="122" mass="13805">MALKVVVFVLFVAMVLFTNENNAETVGDFNKCLYDCVRHCYDVEKDPVFCPMPCPFKCMGTQSQSHARAQTQSLVCNVGCSLDHCYKFLINKYDHHKFGSCMTSCNENYCINDNINIALPKA</sequence>
<reference evidence="2 3" key="1">
    <citation type="submission" date="2020-09" db="EMBL/GenBank/DDBJ databases">
        <title>De no assembly of potato wild relative species, Solanum commersonii.</title>
        <authorList>
            <person name="Cho K."/>
        </authorList>
    </citation>
    <scope>NUCLEOTIDE SEQUENCE [LARGE SCALE GENOMIC DNA]</scope>
    <source>
        <strain evidence="2">LZ3.2</strain>
        <tissue evidence="2">Leaf</tissue>
    </source>
</reference>
<dbReference type="Proteomes" id="UP000824120">
    <property type="component" value="Chromosome 10"/>
</dbReference>
<proteinExistence type="predicted"/>
<accession>A0A9J5WTA8</accession>
<protein>
    <submittedName>
        <fullName evidence="2">Uncharacterized protein</fullName>
    </submittedName>
</protein>
<evidence type="ECO:0000256" key="1">
    <source>
        <dbReference type="SAM" id="SignalP"/>
    </source>
</evidence>
<dbReference type="PANTHER" id="PTHR36312">
    <property type="entry name" value="THIONIN-LIKE PROTEIN 1"/>
    <property type="match status" value="1"/>
</dbReference>
<evidence type="ECO:0000313" key="2">
    <source>
        <dbReference type="EMBL" id="KAG5579115.1"/>
    </source>
</evidence>
<dbReference type="PANTHER" id="PTHR36312:SF14">
    <property type="entry name" value="THIONIN-LIKE PROTEIN"/>
    <property type="match status" value="1"/>
</dbReference>
<dbReference type="InterPro" id="IPR038975">
    <property type="entry name" value="THNL"/>
</dbReference>
<comment type="caution">
    <text evidence="2">The sequence shown here is derived from an EMBL/GenBank/DDBJ whole genome shotgun (WGS) entry which is preliminary data.</text>
</comment>